<evidence type="ECO:0000256" key="6">
    <source>
        <dbReference type="RuleBase" id="RU362042"/>
    </source>
</evidence>
<comment type="catalytic activity">
    <reaction evidence="6">
        <text>Cleavage of hydrophobic, N-terminal signal or leader sequences from secreted and periplasmic proteins.</text>
        <dbReference type="EC" id="3.4.21.89"/>
    </reaction>
</comment>
<dbReference type="GO" id="GO:0005886">
    <property type="term" value="C:plasma membrane"/>
    <property type="evidence" value="ECO:0007669"/>
    <property type="project" value="UniProtKB-SubCell"/>
</dbReference>
<keyword evidence="4 6" id="KW-0378">Hydrolase</keyword>
<keyword evidence="6" id="KW-0812">Transmembrane</keyword>
<dbReference type="PRINTS" id="PR00727">
    <property type="entry name" value="LEADERPTASE"/>
</dbReference>
<evidence type="ECO:0000256" key="5">
    <source>
        <dbReference type="PIRSR" id="PIRSR600223-1"/>
    </source>
</evidence>
<gene>
    <name evidence="8" type="ORF">SAMN02910265_01279</name>
</gene>
<dbReference type="InterPro" id="IPR019533">
    <property type="entry name" value="Peptidase_S26"/>
</dbReference>
<dbReference type="EC" id="3.4.21.89" evidence="6"/>
<dbReference type="PANTHER" id="PTHR43390">
    <property type="entry name" value="SIGNAL PEPTIDASE I"/>
    <property type="match status" value="1"/>
</dbReference>
<sequence>MPFKKRVPETLPSVEQVESELKNINYKKKFRRTLLSTVSILIVVAAIAVLMSTLFFPVVQVVGKSMEPTLNEGDILVLVKSDKVTYGDLCCVSWQNKSLLKRVIGLSGDMIEIDGDGNVFINGALLDEPYVEEKMLGKCEIEFPYKVPENKVFILGDQRETSVDSRSSAIGCVGTDQIVGRVLFKVWSKK</sequence>
<comment type="subcellular location">
    <subcellularLocation>
        <location evidence="1">Cell membrane</location>
        <topology evidence="1">Single-pass type II membrane protein</topology>
    </subcellularLocation>
    <subcellularLocation>
        <location evidence="6">Membrane</location>
        <topology evidence="6">Single-pass type II membrane protein</topology>
    </subcellularLocation>
</comment>
<organism evidence="8 9">
    <name type="scientific">Ruminococcus flavefaciens</name>
    <dbReference type="NCBI Taxonomy" id="1265"/>
    <lineage>
        <taxon>Bacteria</taxon>
        <taxon>Bacillati</taxon>
        <taxon>Bacillota</taxon>
        <taxon>Clostridia</taxon>
        <taxon>Eubacteriales</taxon>
        <taxon>Oscillospiraceae</taxon>
        <taxon>Ruminococcus</taxon>
    </lineage>
</organism>
<dbReference type="PANTHER" id="PTHR43390:SF1">
    <property type="entry name" value="CHLOROPLAST PROCESSING PEPTIDASE"/>
    <property type="match status" value="1"/>
</dbReference>
<dbReference type="CDD" id="cd06530">
    <property type="entry name" value="S26_SPase_I"/>
    <property type="match status" value="1"/>
</dbReference>
<feature type="domain" description="Peptidase S26" evidence="7">
    <location>
        <begin position="36"/>
        <end position="187"/>
    </location>
</feature>
<dbReference type="Gene3D" id="2.10.109.10">
    <property type="entry name" value="Umud Fragment, subunit A"/>
    <property type="match status" value="1"/>
</dbReference>
<dbReference type="NCBIfam" id="TIGR02227">
    <property type="entry name" value="sigpep_I_bact"/>
    <property type="match status" value="1"/>
</dbReference>
<accession>A0A1H6J1U3</accession>
<dbReference type="GO" id="GO:0009003">
    <property type="term" value="F:signal peptidase activity"/>
    <property type="evidence" value="ECO:0007669"/>
    <property type="project" value="UniProtKB-EC"/>
</dbReference>
<dbReference type="GO" id="GO:0006465">
    <property type="term" value="P:signal peptide processing"/>
    <property type="evidence" value="ECO:0007669"/>
    <property type="project" value="InterPro"/>
</dbReference>
<proteinExistence type="inferred from homology"/>
<dbReference type="InterPro" id="IPR019756">
    <property type="entry name" value="Pept_S26A_signal_pept_1_Ser-AS"/>
</dbReference>
<dbReference type="AlphaFoldDB" id="A0A1H6J1U3"/>
<evidence type="ECO:0000256" key="4">
    <source>
        <dbReference type="ARBA" id="ARBA00022801"/>
    </source>
</evidence>
<dbReference type="GO" id="GO:0004252">
    <property type="term" value="F:serine-type endopeptidase activity"/>
    <property type="evidence" value="ECO:0007669"/>
    <property type="project" value="InterPro"/>
</dbReference>
<keyword evidence="3 6" id="KW-0645">Protease</keyword>
<evidence type="ECO:0000256" key="3">
    <source>
        <dbReference type="ARBA" id="ARBA00022670"/>
    </source>
</evidence>
<dbReference type="Pfam" id="PF10502">
    <property type="entry name" value="Peptidase_S26"/>
    <property type="match status" value="1"/>
</dbReference>
<feature type="transmembrane region" description="Helical" evidence="6">
    <location>
        <begin position="34"/>
        <end position="56"/>
    </location>
</feature>
<evidence type="ECO:0000313" key="9">
    <source>
        <dbReference type="Proteomes" id="UP000183190"/>
    </source>
</evidence>
<keyword evidence="6" id="KW-1133">Transmembrane helix</keyword>
<keyword evidence="6" id="KW-0472">Membrane</keyword>
<name>A0A1H6J1U3_RUMFL</name>
<protein>
    <recommendedName>
        <fullName evidence="6">Signal peptidase I</fullName>
        <ecNumber evidence="6">3.4.21.89</ecNumber>
    </recommendedName>
</protein>
<feature type="active site" evidence="5">
    <location>
        <position position="101"/>
    </location>
</feature>
<evidence type="ECO:0000313" key="8">
    <source>
        <dbReference type="EMBL" id="SEH52818.1"/>
    </source>
</evidence>
<evidence type="ECO:0000256" key="1">
    <source>
        <dbReference type="ARBA" id="ARBA00004401"/>
    </source>
</evidence>
<dbReference type="InterPro" id="IPR036286">
    <property type="entry name" value="LexA/Signal_pep-like_sf"/>
</dbReference>
<dbReference type="PROSITE" id="PS00501">
    <property type="entry name" value="SPASE_I_1"/>
    <property type="match status" value="1"/>
</dbReference>
<dbReference type="Proteomes" id="UP000183190">
    <property type="component" value="Unassembled WGS sequence"/>
</dbReference>
<dbReference type="OrthoDB" id="9802919at2"/>
<evidence type="ECO:0000256" key="2">
    <source>
        <dbReference type="ARBA" id="ARBA00009370"/>
    </source>
</evidence>
<comment type="similarity">
    <text evidence="2 6">Belongs to the peptidase S26 family.</text>
</comment>
<dbReference type="SUPFAM" id="SSF51306">
    <property type="entry name" value="LexA/Signal peptidase"/>
    <property type="match status" value="1"/>
</dbReference>
<feature type="active site" evidence="5">
    <location>
        <position position="65"/>
    </location>
</feature>
<dbReference type="InterPro" id="IPR000223">
    <property type="entry name" value="Pept_S26A_signal_pept_1"/>
</dbReference>
<reference evidence="8 9" key="1">
    <citation type="submission" date="2016-10" db="EMBL/GenBank/DDBJ databases">
        <authorList>
            <person name="de Groot N.N."/>
        </authorList>
    </citation>
    <scope>NUCLEOTIDE SEQUENCE [LARGE SCALE GENOMIC DNA]</scope>
    <source>
        <strain evidence="8 9">YAD2003</strain>
    </source>
</reference>
<evidence type="ECO:0000259" key="7">
    <source>
        <dbReference type="Pfam" id="PF10502"/>
    </source>
</evidence>
<dbReference type="EMBL" id="FNWV01000003">
    <property type="protein sequence ID" value="SEH52818.1"/>
    <property type="molecule type" value="Genomic_DNA"/>
</dbReference>
<dbReference type="RefSeq" id="WP_081348150.1">
    <property type="nucleotide sequence ID" value="NZ_FNWV01000003.1"/>
</dbReference>